<dbReference type="Pfam" id="PF23768">
    <property type="entry name" value="DUF7167"/>
    <property type="match status" value="1"/>
</dbReference>
<evidence type="ECO:0000259" key="1">
    <source>
        <dbReference type="Pfam" id="PF23768"/>
    </source>
</evidence>
<feature type="domain" description="DUF7167" evidence="1">
    <location>
        <begin position="6"/>
        <end position="59"/>
    </location>
</feature>
<proteinExistence type="predicted"/>
<organism evidence="2 3">
    <name type="scientific">Providencia rettgeri</name>
    <dbReference type="NCBI Taxonomy" id="587"/>
    <lineage>
        <taxon>Bacteria</taxon>
        <taxon>Pseudomonadati</taxon>
        <taxon>Pseudomonadota</taxon>
        <taxon>Gammaproteobacteria</taxon>
        <taxon>Enterobacterales</taxon>
        <taxon>Morganellaceae</taxon>
        <taxon>Providencia</taxon>
    </lineage>
</organism>
<sequence>MNMSKQMVLVARTNKVGSDSETGLGMTEDEWNQLTESEQGVIVSDAIESLIDYWVQPEE</sequence>
<reference evidence="2 3" key="1">
    <citation type="submission" date="2017-07" db="EMBL/GenBank/DDBJ databases">
        <title>blaIMP-27 on transferable plasmids in Proteus mirabilis and Providencia rettgeri.</title>
        <authorList>
            <person name="Potter R."/>
        </authorList>
    </citation>
    <scope>NUCLEOTIDE SEQUENCE [LARGE SCALE GENOMIC DNA]</scope>
    <source>
        <strain evidence="2 3">PR1</strain>
    </source>
</reference>
<name>A0A264VLA1_PRORE</name>
<dbReference type="Proteomes" id="UP000216001">
    <property type="component" value="Unassembled WGS sequence"/>
</dbReference>
<evidence type="ECO:0000313" key="2">
    <source>
        <dbReference type="EMBL" id="OZS72128.1"/>
    </source>
</evidence>
<protein>
    <recommendedName>
        <fullName evidence="1">DUF7167 domain-containing protein</fullName>
    </recommendedName>
</protein>
<accession>A0A264VLA1</accession>
<dbReference type="EMBL" id="NOWC01000045">
    <property type="protein sequence ID" value="OZS72128.1"/>
    <property type="molecule type" value="Genomic_DNA"/>
</dbReference>
<evidence type="ECO:0000313" key="3">
    <source>
        <dbReference type="Proteomes" id="UP000216001"/>
    </source>
</evidence>
<dbReference type="InterPro" id="IPR055591">
    <property type="entry name" value="DUF7167"/>
</dbReference>
<gene>
    <name evidence="2" type="ORF">CHI95_23450</name>
</gene>
<comment type="caution">
    <text evidence="2">The sequence shown here is derived from an EMBL/GenBank/DDBJ whole genome shotgun (WGS) entry which is preliminary data.</text>
</comment>
<dbReference type="AlphaFoldDB" id="A0A264VLA1"/>